<dbReference type="RefSeq" id="WP_165876758.1">
    <property type="nucleotide sequence ID" value="NZ_SMGK01000003.1"/>
</dbReference>
<dbReference type="Proteomes" id="UP000295210">
    <property type="component" value="Unassembled WGS sequence"/>
</dbReference>
<comment type="caution">
    <text evidence="1">The sequence shown here is derived from an EMBL/GenBank/DDBJ whole genome shotgun (WGS) entry which is preliminary data.</text>
</comment>
<dbReference type="EMBL" id="SMGK01000003">
    <property type="protein sequence ID" value="TCK72596.1"/>
    <property type="molecule type" value="Genomic_DNA"/>
</dbReference>
<evidence type="ECO:0000313" key="2">
    <source>
        <dbReference type="Proteomes" id="UP000295210"/>
    </source>
</evidence>
<evidence type="ECO:0008006" key="3">
    <source>
        <dbReference type="Google" id="ProtNLM"/>
    </source>
</evidence>
<dbReference type="AlphaFoldDB" id="A0A4R1L3H6"/>
<proteinExistence type="predicted"/>
<dbReference type="InterPro" id="IPR011006">
    <property type="entry name" value="CheY-like_superfamily"/>
</dbReference>
<keyword evidence="2" id="KW-1185">Reference proteome</keyword>
<reference evidence="1 2" key="1">
    <citation type="submission" date="2019-03" db="EMBL/GenBank/DDBJ databases">
        <title>Genomic Encyclopedia of Type Strains, Phase IV (KMG-IV): sequencing the most valuable type-strain genomes for metagenomic binning, comparative biology and taxonomic classification.</title>
        <authorList>
            <person name="Goeker M."/>
        </authorList>
    </citation>
    <scope>NUCLEOTIDE SEQUENCE [LARGE SCALE GENOMIC DNA]</scope>
    <source>
        <strain evidence="1 2">DSM 103428</strain>
    </source>
</reference>
<sequence>MRAGMSNEKSSQTKVVLGSDNRLASAIANVLEDAGYSVDVVADYEEAARLWQRERHHLVLLEISHHQSLERAVNIALRVKQQDATQFVGYLTDRNLHTSSLAGDVVLPRDAASLTLALKTLRALTFSGARG</sequence>
<gene>
    <name evidence="1" type="ORF">C7378_2181</name>
</gene>
<name>A0A4R1L3H6_9BACT</name>
<organism evidence="1 2">
    <name type="scientific">Acidipila rosea</name>
    <dbReference type="NCBI Taxonomy" id="768535"/>
    <lineage>
        <taxon>Bacteria</taxon>
        <taxon>Pseudomonadati</taxon>
        <taxon>Acidobacteriota</taxon>
        <taxon>Terriglobia</taxon>
        <taxon>Terriglobales</taxon>
        <taxon>Acidobacteriaceae</taxon>
        <taxon>Acidipila</taxon>
    </lineage>
</organism>
<dbReference type="Gene3D" id="3.40.50.2300">
    <property type="match status" value="1"/>
</dbReference>
<accession>A0A4R1L3H6</accession>
<dbReference type="SUPFAM" id="SSF52172">
    <property type="entry name" value="CheY-like"/>
    <property type="match status" value="1"/>
</dbReference>
<protein>
    <recommendedName>
        <fullName evidence="3">Response regulatory domain-containing protein</fullName>
    </recommendedName>
</protein>
<evidence type="ECO:0000313" key="1">
    <source>
        <dbReference type="EMBL" id="TCK72596.1"/>
    </source>
</evidence>